<feature type="domain" description="HTH araC/xylS-type" evidence="4">
    <location>
        <begin position="130"/>
        <end position="228"/>
    </location>
</feature>
<dbReference type="Proteomes" id="UP000460298">
    <property type="component" value="Unassembled WGS sequence"/>
</dbReference>
<accession>A0A833GYW7</accession>
<dbReference type="GO" id="GO:0043565">
    <property type="term" value="F:sequence-specific DNA binding"/>
    <property type="evidence" value="ECO:0007669"/>
    <property type="project" value="InterPro"/>
</dbReference>
<dbReference type="Pfam" id="PF12833">
    <property type="entry name" value="HTH_18"/>
    <property type="match status" value="1"/>
</dbReference>
<name>A0A833GYW7_9LEPT</name>
<organism evidence="5 6">
    <name type="scientific">Leptonema illini</name>
    <dbReference type="NCBI Taxonomy" id="183"/>
    <lineage>
        <taxon>Bacteria</taxon>
        <taxon>Pseudomonadati</taxon>
        <taxon>Spirochaetota</taxon>
        <taxon>Spirochaetia</taxon>
        <taxon>Leptospirales</taxon>
        <taxon>Leptospiraceae</taxon>
        <taxon>Leptonema</taxon>
    </lineage>
</organism>
<keyword evidence="2" id="KW-0238">DNA-binding</keyword>
<dbReference type="PANTHER" id="PTHR46796">
    <property type="entry name" value="HTH-TYPE TRANSCRIPTIONAL ACTIVATOR RHAS-RELATED"/>
    <property type="match status" value="1"/>
</dbReference>
<comment type="caution">
    <text evidence="5">The sequence shown here is derived from an EMBL/GenBank/DDBJ whole genome shotgun (WGS) entry which is preliminary data.</text>
</comment>
<dbReference type="PROSITE" id="PS01124">
    <property type="entry name" value="HTH_ARAC_FAMILY_2"/>
    <property type="match status" value="1"/>
</dbReference>
<dbReference type="EMBL" id="WBUI01000022">
    <property type="protein sequence ID" value="KAB2930255.1"/>
    <property type="molecule type" value="Genomic_DNA"/>
</dbReference>
<keyword evidence="1" id="KW-0805">Transcription regulation</keyword>
<proteinExistence type="predicted"/>
<evidence type="ECO:0000256" key="1">
    <source>
        <dbReference type="ARBA" id="ARBA00023015"/>
    </source>
</evidence>
<evidence type="ECO:0000256" key="3">
    <source>
        <dbReference type="ARBA" id="ARBA00023163"/>
    </source>
</evidence>
<evidence type="ECO:0000313" key="6">
    <source>
        <dbReference type="Proteomes" id="UP000460298"/>
    </source>
</evidence>
<gene>
    <name evidence="5" type="ORF">F9K24_17620</name>
</gene>
<dbReference type="InterPro" id="IPR018060">
    <property type="entry name" value="HTH_AraC"/>
</dbReference>
<dbReference type="GO" id="GO:0003700">
    <property type="term" value="F:DNA-binding transcription factor activity"/>
    <property type="evidence" value="ECO:0007669"/>
    <property type="project" value="InterPro"/>
</dbReference>
<reference evidence="5 6" key="1">
    <citation type="submission" date="2019-10" db="EMBL/GenBank/DDBJ databases">
        <title>Extracellular Electron Transfer in a Candidatus Methanoperedens spp. Enrichment Culture.</title>
        <authorList>
            <person name="Berger S."/>
            <person name="Rangel Shaw D."/>
            <person name="Berben T."/>
            <person name="In 'T Zandt M."/>
            <person name="Frank J."/>
            <person name="Reimann J."/>
            <person name="Jetten M.S.M."/>
            <person name="Welte C.U."/>
        </authorList>
    </citation>
    <scope>NUCLEOTIDE SEQUENCE [LARGE SCALE GENOMIC DNA]</scope>
    <source>
        <strain evidence="5">SB12</strain>
    </source>
</reference>
<sequence>MARLHIDKDRAIYIGPLAQNTPHRHFAVQWSLALHGDETLSLRTQAGTTTAKSAVILPGVEHDLQCSRALTLLVHPLSELGLCLQNEPITSEREDAISAIRAAAEAGNIPLLIEELQDLTCAIPHPAIDGRIERTLHRLHGQPVLSADDAAGAVGLSTGRFLHLFKEETGMPYRRMLLWNRLMIFFAHIKTGADITTAALDAGFADSAHLSRSVRQAFGLTAREIAAALRGI</sequence>
<evidence type="ECO:0000259" key="4">
    <source>
        <dbReference type="PROSITE" id="PS01124"/>
    </source>
</evidence>
<evidence type="ECO:0000313" key="5">
    <source>
        <dbReference type="EMBL" id="KAB2930255.1"/>
    </source>
</evidence>
<protein>
    <submittedName>
        <fullName evidence="5">Helix-turn-helix transcriptional regulator</fullName>
    </submittedName>
</protein>
<dbReference type="SMART" id="SM00342">
    <property type="entry name" value="HTH_ARAC"/>
    <property type="match status" value="1"/>
</dbReference>
<keyword evidence="3" id="KW-0804">Transcription</keyword>
<evidence type="ECO:0000256" key="2">
    <source>
        <dbReference type="ARBA" id="ARBA00023125"/>
    </source>
</evidence>
<dbReference type="Gene3D" id="1.10.10.60">
    <property type="entry name" value="Homeodomain-like"/>
    <property type="match status" value="1"/>
</dbReference>
<dbReference type="InterPro" id="IPR050204">
    <property type="entry name" value="AraC_XylS_family_regulators"/>
</dbReference>
<dbReference type="AlphaFoldDB" id="A0A833GYW7"/>